<dbReference type="InterPro" id="IPR000727">
    <property type="entry name" value="T_SNARE_dom"/>
</dbReference>
<dbReference type="SMART" id="SM00397">
    <property type="entry name" value="t_SNARE"/>
    <property type="match status" value="1"/>
</dbReference>
<comment type="similarity">
    <text evidence="1">Belongs to the syntaxin family.</text>
</comment>
<dbReference type="GO" id="GO:0005484">
    <property type="term" value="F:SNAP receptor activity"/>
    <property type="evidence" value="ECO:0007669"/>
    <property type="project" value="InterPro"/>
</dbReference>
<dbReference type="GO" id="GO:0000149">
    <property type="term" value="F:SNARE binding"/>
    <property type="evidence" value="ECO:0007669"/>
    <property type="project" value="TreeGrafter"/>
</dbReference>
<comment type="caution">
    <text evidence="5">The sequence shown here is derived from an EMBL/GenBank/DDBJ whole genome shotgun (WGS) entry which is preliminary data.</text>
</comment>
<keyword evidence="3" id="KW-0472">Membrane</keyword>
<keyword evidence="3" id="KW-1133">Transmembrane helix</keyword>
<dbReference type="PROSITE" id="PS00914">
    <property type="entry name" value="SYNTAXIN"/>
    <property type="match status" value="1"/>
</dbReference>
<protein>
    <recommendedName>
        <fullName evidence="4">t-SNARE coiled-coil homology domain-containing protein</fullName>
    </recommendedName>
</protein>
<gene>
    <name evidence="5" type="ORF">CANVERA_P4351</name>
</gene>
<dbReference type="GO" id="GO:0048278">
    <property type="term" value="P:vesicle docking"/>
    <property type="evidence" value="ECO:0007669"/>
    <property type="project" value="TreeGrafter"/>
</dbReference>
<dbReference type="InterPro" id="IPR010989">
    <property type="entry name" value="SNARE"/>
</dbReference>
<dbReference type="PANTHER" id="PTHR19957">
    <property type="entry name" value="SYNTAXIN"/>
    <property type="match status" value="1"/>
</dbReference>
<feature type="region of interest" description="Disordered" evidence="2">
    <location>
        <begin position="139"/>
        <end position="161"/>
    </location>
</feature>
<dbReference type="EMBL" id="CANTUO010000005">
    <property type="protein sequence ID" value="CAI5759839.1"/>
    <property type="molecule type" value="Genomic_DNA"/>
</dbReference>
<evidence type="ECO:0000256" key="3">
    <source>
        <dbReference type="SAM" id="Phobius"/>
    </source>
</evidence>
<dbReference type="GO" id="GO:0012505">
    <property type="term" value="C:endomembrane system"/>
    <property type="evidence" value="ECO:0007669"/>
    <property type="project" value="TreeGrafter"/>
</dbReference>
<evidence type="ECO:0000313" key="6">
    <source>
        <dbReference type="Proteomes" id="UP001152885"/>
    </source>
</evidence>
<dbReference type="OrthoDB" id="364348at2759"/>
<sequence length="272" mass="31935">MSFNNPFEDDLERQISHNSTRYKDYPEFDTISSSIENQLNFINKTQLNNLKSQLSEYEQSKDTELAESLSNNFKKTTEYYKKLNDFIKKLNHIINELNFQHEDIEVINYFKQKEQIQIKLVKDSLSNFKNLQKRYELNQQNSISQSSRKEESESQGQVQSSVQIEYEPVNAEELEQQTLLIQEREREIHQIQQDTQEINDIFTNLSGIINEQQFTIDNIENNIFSYSSNAKQAVSELRSAERWQKGSNGRMLCCFMILLGVAALLVLIMAIF</sequence>
<name>A0A9W4TZC7_9ASCO</name>
<dbReference type="Proteomes" id="UP001152885">
    <property type="component" value="Unassembled WGS sequence"/>
</dbReference>
<dbReference type="AlphaFoldDB" id="A0A9W4TZC7"/>
<dbReference type="Pfam" id="PF05739">
    <property type="entry name" value="SNARE"/>
    <property type="match status" value="1"/>
</dbReference>
<dbReference type="GO" id="GO:0006886">
    <property type="term" value="P:intracellular protein transport"/>
    <property type="evidence" value="ECO:0007669"/>
    <property type="project" value="InterPro"/>
</dbReference>
<evidence type="ECO:0000259" key="4">
    <source>
        <dbReference type="PROSITE" id="PS50192"/>
    </source>
</evidence>
<dbReference type="SUPFAM" id="SSF47661">
    <property type="entry name" value="t-snare proteins"/>
    <property type="match status" value="1"/>
</dbReference>
<evidence type="ECO:0000256" key="2">
    <source>
        <dbReference type="SAM" id="MobiDB-lite"/>
    </source>
</evidence>
<evidence type="ECO:0000313" key="5">
    <source>
        <dbReference type="EMBL" id="CAI5759839.1"/>
    </source>
</evidence>
<dbReference type="GO" id="GO:0006896">
    <property type="term" value="P:Golgi to vacuole transport"/>
    <property type="evidence" value="ECO:0007669"/>
    <property type="project" value="TreeGrafter"/>
</dbReference>
<accession>A0A9W4TZC7</accession>
<keyword evidence="6" id="KW-1185">Reference proteome</keyword>
<keyword evidence="3" id="KW-0812">Transmembrane</keyword>
<dbReference type="CDD" id="cd15840">
    <property type="entry name" value="SNARE_Qa"/>
    <property type="match status" value="1"/>
</dbReference>
<dbReference type="PROSITE" id="PS50192">
    <property type="entry name" value="T_SNARE"/>
    <property type="match status" value="1"/>
</dbReference>
<organism evidence="5 6">
    <name type="scientific">Candida verbasci</name>
    <dbReference type="NCBI Taxonomy" id="1227364"/>
    <lineage>
        <taxon>Eukaryota</taxon>
        <taxon>Fungi</taxon>
        <taxon>Dikarya</taxon>
        <taxon>Ascomycota</taxon>
        <taxon>Saccharomycotina</taxon>
        <taxon>Pichiomycetes</taxon>
        <taxon>Debaryomycetaceae</taxon>
        <taxon>Candida/Lodderomyces clade</taxon>
        <taxon>Candida</taxon>
    </lineage>
</organism>
<proteinExistence type="inferred from homology"/>
<dbReference type="PANTHER" id="PTHR19957:SF38">
    <property type="entry name" value="LD27581P"/>
    <property type="match status" value="1"/>
</dbReference>
<feature type="transmembrane region" description="Helical" evidence="3">
    <location>
        <begin position="252"/>
        <end position="271"/>
    </location>
</feature>
<dbReference type="GO" id="GO:0006906">
    <property type="term" value="P:vesicle fusion"/>
    <property type="evidence" value="ECO:0007669"/>
    <property type="project" value="TreeGrafter"/>
</dbReference>
<dbReference type="GO" id="GO:0031201">
    <property type="term" value="C:SNARE complex"/>
    <property type="evidence" value="ECO:0007669"/>
    <property type="project" value="TreeGrafter"/>
</dbReference>
<dbReference type="InterPro" id="IPR045242">
    <property type="entry name" value="Syntaxin"/>
</dbReference>
<dbReference type="InterPro" id="IPR006012">
    <property type="entry name" value="Syntaxin/epimorphin_CS"/>
</dbReference>
<feature type="domain" description="T-SNARE coiled-coil homology" evidence="4">
    <location>
        <begin position="178"/>
        <end position="240"/>
    </location>
</feature>
<dbReference type="Gene3D" id="1.20.5.110">
    <property type="match status" value="1"/>
</dbReference>
<evidence type="ECO:0000256" key="1">
    <source>
        <dbReference type="ARBA" id="ARBA00009063"/>
    </source>
</evidence>
<reference evidence="5" key="1">
    <citation type="submission" date="2022-12" db="EMBL/GenBank/DDBJ databases">
        <authorList>
            <person name="Brejova B."/>
        </authorList>
    </citation>
    <scope>NUCLEOTIDE SEQUENCE</scope>
</reference>